<organism evidence="2 3">
    <name type="scientific">Emericellopsis atlantica</name>
    <dbReference type="NCBI Taxonomy" id="2614577"/>
    <lineage>
        <taxon>Eukaryota</taxon>
        <taxon>Fungi</taxon>
        <taxon>Dikarya</taxon>
        <taxon>Ascomycota</taxon>
        <taxon>Pezizomycotina</taxon>
        <taxon>Sordariomycetes</taxon>
        <taxon>Hypocreomycetidae</taxon>
        <taxon>Hypocreales</taxon>
        <taxon>Bionectriaceae</taxon>
        <taxon>Emericellopsis</taxon>
    </lineage>
</organism>
<feature type="compositionally biased region" description="Basic and acidic residues" evidence="1">
    <location>
        <begin position="95"/>
        <end position="105"/>
    </location>
</feature>
<feature type="region of interest" description="Disordered" evidence="1">
    <location>
        <begin position="391"/>
        <end position="450"/>
    </location>
</feature>
<dbReference type="Proteomes" id="UP000887229">
    <property type="component" value="Unassembled WGS sequence"/>
</dbReference>
<dbReference type="EMBL" id="MU251261">
    <property type="protein sequence ID" value="KAG9252735.1"/>
    <property type="molecule type" value="Genomic_DNA"/>
</dbReference>
<sequence length="915" mass="102648">MESLHRRLWEDHPKTGDCKESVNLSNNKGSHKGRKPDVEQVIASWIETPFRCASKAQGKPRNDWDQVSAEQRKHDSEPWKTPLKSIRNYLSTNRSPKESTADRTPDATTSFDDNNTKIDPITNRRVPARNSKPSKASFTPKFDDVDQQPNLQATAAECEDTQRYSAARWNEPDGLPTKSTEEKSKEYQDLGRYEQTRWNETETLPRKSPEEISKAYPDLDKYGSMQWSESDRVQEATPEEITKQYDDLDQYGAVKWNEPDGLSKPTAEERSKDYEDLGSYGANNWNEPDGLRQLTPEEESRKYKDLATYDGPRTVDNPILTEYEAAQNATNIKGNALPPKIEVTSEDPATEYKDLDAYKPVYWNEPDGLRKLTPEEESKKYDDLSSYEAVRWNEPDGLPQPTSEEATRQYKDLRDYAPKTYDGTECRSPRLHPEEASKEYQDLGSYGPVRWNEPDGLQKLTAEEESKFYSDLAKYSAREIPETSSRTHPEEASKAYDDLSMYGFVADGSEQAHNGRSGSPTQHHDESARRQPEDYSMPTPNSELESLSAEEIRANVLRRAHESSQKQKEGDVPATKLTGNYVRDFPEEFTTSWSTHNSSSKSALFPSNKTCEGEGKEDAFPGEAEACSMDESFPTEQARLEPALDRHARRRSLPEASWTQQDPYSKVAQGLETSYRNEVGAATMSPIAKHYGSHDSAASVTTPHSAPQLWHYKILAYDQQNDSVRMVETTSAVEDTSRPQTPGDIIPRLSNPARFMSYFATLEDQGYELLSGSDNTLVFRRVREARTGAATAAEDTNPGPKINPIDLMGQPVTGNFASPTGFVNYDSIAEEKVHKPAPPFRSLADDHREETGSNDVRTSDQVSKKNKKNTLARNLVIGTAWAGGTACALGVVGEYFASRGAPPRPGVAPDTRGTK</sequence>
<dbReference type="AlphaFoldDB" id="A0A9P8CN62"/>
<proteinExistence type="predicted"/>
<dbReference type="RefSeq" id="XP_046116659.1">
    <property type="nucleotide sequence ID" value="XM_046266658.1"/>
</dbReference>
<feature type="compositionally biased region" description="Basic and acidic residues" evidence="1">
    <location>
        <begin position="1"/>
        <end position="20"/>
    </location>
</feature>
<feature type="compositionally biased region" description="Basic and acidic residues" evidence="1">
    <location>
        <begin position="60"/>
        <end position="78"/>
    </location>
</feature>
<name>A0A9P8CN62_9HYPO</name>
<dbReference type="GeneID" id="70297561"/>
<feature type="compositionally biased region" description="Basic and acidic residues" evidence="1">
    <location>
        <begin position="298"/>
        <end position="307"/>
    </location>
</feature>
<feature type="region of interest" description="Disordered" evidence="1">
    <location>
        <begin position="592"/>
        <end position="620"/>
    </location>
</feature>
<feature type="compositionally biased region" description="Basic and acidic residues" evidence="1">
    <location>
        <begin position="266"/>
        <end position="275"/>
    </location>
</feature>
<gene>
    <name evidence="2" type="ORF">F5Z01DRAFT_726604</name>
</gene>
<feature type="region of interest" description="Disordered" evidence="1">
    <location>
        <begin position="836"/>
        <end position="867"/>
    </location>
</feature>
<keyword evidence="3" id="KW-1185">Reference proteome</keyword>
<feature type="compositionally biased region" description="Low complexity" evidence="1">
    <location>
        <begin position="592"/>
        <end position="602"/>
    </location>
</feature>
<protein>
    <submittedName>
        <fullName evidence="2">Serine-threonine rich protein</fullName>
    </submittedName>
</protein>
<evidence type="ECO:0000313" key="3">
    <source>
        <dbReference type="Proteomes" id="UP000887229"/>
    </source>
</evidence>
<feature type="region of interest" description="Disordered" evidence="1">
    <location>
        <begin position="478"/>
        <end position="579"/>
    </location>
</feature>
<feature type="compositionally biased region" description="Basic and acidic residues" evidence="1">
    <location>
        <begin position="229"/>
        <end position="246"/>
    </location>
</feature>
<comment type="caution">
    <text evidence="2">The sequence shown here is derived from an EMBL/GenBank/DDBJ whole genome shotgun (WGS) entry which is preliminary data.</text>
</comment>
<feature type="region of interest" description="Disordered" evidence="1">
    <location>
        <begin position="1"/>
        <end position="36"/>
    </location>
</feature>
<feature type="compositionally biased region" description="Basic and acidic residues" evidence="1">
    <location>
        <begin position="522"/>
        <end position="533"/>
    </location>
</feature>
<evidence type="ECO:0000313" key="2">
    <source>
        <dbReference type="EMBL" id="KAG9252735.1"/>
    </source>
</evidence>
<reference evidence="2" key="1">
    <citation type="journal article" date="2021" name="IMA Fungus">
        <title>Genomic characterization of three marine fungi, including Emericellopsis atlantica sp. nov. with signatures of a generalist lifestyle and marine biomass degradation.</title>
        <authorList>
            <person name="Hagestad O.C."/>
            <person name="Hou L."/>
            <person name="Andersen J.H."/>
            <person name="Hansen E.H."/>
            <person name="Altermark B."/>
            <person name="Li C."/>
            <person name="Kuhnert E."/>
            <person name="Cox R.J."/>
            <person name="Crous P.W."/>
            <person name="Spatafora J.W."/>
            <person name="Lail K."/>
            <person name="Amirebrahimi M."/>
            <person name="Lipzen A."/>
            <person name="Pangilinan J."/>
            <person name="Andreopoulos W."/>
            <person name="Hayes R.D."/>
            <person name="Ng V."/>
            <person name="Grigoriev I.V."/>
            <person name="Jackson S.A."/>
            <person name="Sutton T.D.S."/>
            <person name="Dobson A.D.W."/>
            <person name="Rama T."/>
        </authorList>
    </citation>
    <scope>NUCLEOTIDE SEQUENCE</scope>
    <source>
        <strain evidence="2">TS7</strain>
    </source>
</reference>
<feature type="compositionally biased region" description="Basic and acidic residues" evidence="1">
    <location>
        <begin position="179"/>
        <end position="221"/>
    </location>
</feature>
<feature type="compositionally biased region" description="Basic and acidic residues" evidence="1">
    <location>
        <begin position="478"/>
        <end position="497"/>
    </location>
</feature>
<feature type="region of interest" description="Disordered" evidence="1">
    <location>
        <begin position="51"/>
        <end position="316"/>
    </location>
</feature>
<accession>A0A9P8CN62</accession>
<feature type="compositionally biased region" description="Basic and acidic residues" evidence="1">
    <location>
        <begin position="405"/>
        <end position="441"/>
    </location>
</feature>
<feature type="compositionally biased region" description="Polar residues" evidence="1">
    <location>
        <begin position="511"/>
        <end position="521"/>
    </location>
</feature>
<feature type="compositionally biased region" description="Basic and acidic residues" evidence="1">
    <location>
        <begin position="559"/>
        <end position="571"/>
    </location>
</feature>
<dbReference type="OrthoDB" id="3946750at2759"/>
<evidence type="ECO:0000256" key="1">
    <source>
        <dbReference type="SAM" id="MobiDB-lite"/>
    </source>
</evidence>